<organism evidence="1">
    <name type="scientific">Puccinia triticina (isolate 1-1 / race 1 (BBBD))</name>
    <name type="common">Brown leaf rust fungus</name>
    <dbReference type="NCBI Taxonomy" id="630390"/>
    <lineage>
        <taxon>Eukaryota</taxon>
        <taxon>Fungi</taxon>
        <taxon>Dikarya</taxon>
        <taxon>Basidiomycota</taxon>
        <taxon>Pucciniomycotina</taxon>
        <taxon>Pucciniomycetes</taxon>
        <taxon>Pucciniales</taxon>
        <taxon>Pucciniaceae</taxon>
        <taxon>Puccinia</taxon>
    </lineage>
</organism>
<reference evidence="1" key="2">
    <citation type="submission" date="2016-05" db="EMBL/GenBank/DDBJ databases">
        <title>Comparative analysis highlights variable genome content of wheat rusts and divergence of the mating loci.</title>
        <authorList>
            <person name="Cuomo C.A."/>
            <person name="Bakkeren G."/>
            <person name="Szabo L."/>
            <person name="Khalil H."/>
            <person name="Joly D."/>
            <person name="Goldberg J."/>
            <person name="Young S."/>
            <person name="Zeng Q."/>
            <person name="Fellers J."/>
        </authorList>
    </citation>
    <scope>NUCLEOTIDE SEQUENCE [LARGE SCALE GENOMIC DNA]</scope>
    <source>
        <strain evidence="1">1-1 BBBD Race 1</strain>
    </source>
</reference>
<sequence>MEGPFAIVPCKGNDVLLCVRDKFAKYDQLPGDQDMRAIRAPLIPGHPSHHCDDVKITNSVATGAYCCPNRVPWNDARDVGRVAHFDLVWNPSFNLPDH</sequence>
<name>A0A180GTP9_PUCT1</name>
<reference evidence="1" key="1">
    <citation type="submission" date="2009-11" db="EMBL/GenBank/DDBJ databases">
        <authorList>
            <consortium name="The Broad Institute Genome Sequencing Platform"/>
            <person name="Ward D."/>
            <person name="Feldgarden M."/>
            <person name="Earl A."/>
            <person name="Young S.K."/>
            <person name="Zeng Q."/>
            <person name="Koehrsen M."/>
            <person name="Alvarado L."/>
            <person name="Berlin A."/>
            <person name="Bochicchio J."/>
            <person name="Borenstein D."/>
            <person name="Chapman S.B."/>
            <person name="Chen Z."/>
            <person name="Engels R."/>
            <person name="Freedman E."/>
            <person name="Gellesch M."/>
            <person name="Goldberg J."/>
            <person name="Griggs A."/>
            <person name="Gujja S."/>
            <person name="Heilman E."/>
            <person name="Heiman D."/>
            <person name="Hepburn T."/>
            <person name="Howarth C."/>
            <person name="Jen D."/>
            <person name="Larson L."/>
            <person name="Lewis B."/>
            <person name="Mehta T."/>
            <person name="Park D."/>
            <person name="Pearson M."/>
            <person name="Roberts A."/>
            <person name="Saif S."/>
            <person name="Shea T."/>
            <person name="Shenoy N."/>
            <person name="Sisk P."/>
            <person name="Stolte C."/>
            <person name="Sykes S."/>
            <person name="Thomson T."/>
            <person name="Walk T."/>
            <person name="White J."/>
            <person name="Yandava C."/>
            <person name="Izard J."/>
            <person name="Baranova O.V."/>
            <person name="Blanton J.M."/>
            <person name="Tanner A.C."/>
            <person name="Dewhirst F.E."/>
            <person name="Haas B."/>
            <person name="Nusbaum C."/>
            <person name="Birren B."/>
        </authorList>
    </citation>
    <scope>NUCLEOTIDE SEQUENCE [LARGE SCALE GENOMIC DNA]</scope>
    <source>
        <strain evidence="1">1-1 BBBD Race 1</strain>
    </source>
</reference>
<dbReference type="VEuPathDB" id="FungiDB:PTTG_26470"/>
<gene>
    <name evidence="1" type="ORF">PTTG_26470</name>
</gene>
<keyword evidence="3" id="KW-1185">Reference proteome</keyword>
<accession>A0A180GTP9</accession>
<evidence type="ECO:0000313" key="3">
    <source>
        <dbReference type="Proteomes" id="UP000005240"/>
    </source>
</evidence>
<evidence type="ECO:0000313" key="1">
    <source>
        <dbReference type="EMBL" id="OAV96140.1"/>
    </source>
</evidence>
<dbReference type="EMBL" id="ADAS02000022">
    <property type="protein sequence ID" value="OAV96140.1"/>
    <property type="molecule type" value="Genomic_DNA"/>
</dbReference>
<dbReference type="Proteomes" id="UP000005240">
    <property type="component" value="Unassembled WGS sequence"/>
</dbReference>
<dbReference type="AlphaFoldDB" id="A0A180GTP9"/>
<reference evidence="2 3" key="3">
    <citation type="journal article" date="2017" name="G3 (Bethesda)">
        <title>Comparative analysis highlights variable genome content of wheat rusts and divergence of the mating loci.</title>
        <authorList>
            <person name="Cuomo C.A."/>
            <person name="Bakkeren G."/>
            <person name="Khalil H.B."/>
            <person name="Panwar V."/>
            <person name="Joly D."/>
            <person name="Linning R."/>
            <person name="Sakthikumar S."/>
            <person name="Song X."/>
            <person name="Adiconis X."/>
            <person name="Fan L."/>
            <person name="Goldberg J.M."/>
            <person name="Levin J.Z."/>
            <person name="Young S."/>
            <person name="Zeng Q."/>
            <person name="Anikster Y."/>
            <person name="Bruce M."/>
            <person name="Wang M."/>
            <person name="Yin C."/>
            <person name="McCallum B."/>
            <person name="Szabo L.J."/>
            <person name="Hulbert S."/>
            <person name="Chen X."/>
            <person name="Fellers J.P."/>
        </authorList>
    </citation>
    <scope>NUCLEOTIDE SEQUENCE</scope>
    <source>
        <strain evidence="2">isolate 1-1 / race 1 (BBBD)</strain>
        <strain evidence="3">Isolate 1-1 / race 1 (BBBD)</strain>
    </source>
</reference>
<protein>
    <submittedName>
        <fullName evidence="1 2">Uncharacterized protein</fullName>
    </submittedName>
</protein>
<dbReference type="EnsemblFungi" id="PTTG_26470-t43_1">
    <property type="protein sequence ID" value="PTTG_26470-t43_1-p1"/>
    <property type="gene ID" value="PTTG_26470"/>
</dbReference>
<evidence type="ECO:0000313" key="2">
    <source>
        <dbReference type="EnsemblFungi" id="PTTG_26470-t43_1-p1"/>
    </source>
</evidence>
<reference evidence="2" key="4">
    <citation type="submission" date="2025-05" db="UniProtKB">
        <authorList>
            <consortium name="EnsemblFungi"/>
        </authorList>
    </citation>
    <scope>IDENTIFICATION</scope>
    <source>
        <strain evidence="2">isolate 1-1 / race 1 (BBBD)</strain>
    </source>
</reference>
<proteinExistence type="predicted"/>